<accession>A0ABV8C821</accession>
<evidence type="ECO:0000313" key="3">
    <source>
        <dbReference type="Proteomes" id="UP001595690"/>
    </source>
</evidence>
<evidence type="ECO:0000256" key="1">
    <source>
        <dbReference type="SAM" id="SignalP"/>
    </source>
</evidence>
<sequence>MNRRLASVLSAAAMLVAAAAASTPNAAAATRIWPPPGCGFVPLPQPVGELTARYFHCGGNFILIKFHWDTGNTGTSCVPPWYQVPFYRDGAHVIVNAYYVSTPPNLSGSPGGEWCSLSQPRV</sequence>
<dbReference type="Pfam" id="PF19882">
    <property type="entry name" value="DUF6355"/>
    <property type="match status" value="1"/>
</dbReference>
<reference evidence="3" key="1">
    <citation type="journal article" date="2019" name="Int. J. Syst. Evol. Microbiol.">
        <title>The Global Catalogue of Microorganisms (GCM) 10K type strain sequencing project: providing services to taxonomists for standard genome sequencing and annotation.</title>
        <authorList>
            <consortium name="The Broad Institute Genomics Platform"/>
            <consortium name="The Broad Institute Genome Sequencing Center for Infectious Disease"/>
            <person name="Wu L."/>
            <person name="Ma J."/>
        </authorList>
    </citation>
    <scope>NUCLEOTIDE SEQUENCE [LARGE SCALE GENOMIC DNA]</scope>
    <source>
        <strain evidence="3">CGMCC 4.7405</strain>
    </source>
</reference>
<evidence type="ECO:0000313" key="2">
    <source>
        <dbReference type="EMBL" id="MFC3898004.1"/>
    </source>
</evidence>
<proteinExistence type="predicted"/>
<feature type="signal peptide" evidence="1">
    <location>
        <begin position="1"/>
        <end position="28"/>
    </location>
</feature>
<dbReference type="Proteomes" id="UP001595690">
    <property type="component" value="Unassembled WGS sequence"/>
</dbReference>
<protein>
    <submittedName>
        <fullName evidence="2">DUF6355 family natural product biosynthesis protein</fullName>
    </submittedName>
</protein>
<feature type="chain" id="PRO_5046202176" evidence="1">
    <location>
        <begin position="29"/>
        <end position="122"/>
    </location>
</feature>
<keyword evidence="3" id="KW-1185">Reference proteome</keyword>
<gene>
    <name evidence="2" type="ORF">ACFOWZ_41610</name>
</gene>
<name>A0ABV8C821_9PSEU</name>
<organism evidence="2 3">
    <name type="scientific">Lentzea rhizosphaerae</name>
    <dbReference type="NCBI Taxonomy" id="2041025"/>
    <lineage>
        <taxon>Bacteria</taxon>
        <taxon>Bacillati</taxon>
        <taxon>Actinomycetota</taxon>
        <taxon>Actinomycetes</taxon>
        <taxon>Pseudonocardiales</taxon>
        <taxon>Pseudonocardiaceae</taxon>
        <taxon>Lentzea</taxon>
    </lineage>
</organism>
<dbReference type="RefSeq" id="WP_382379500.1">
    <property type="nucleotide sequence ID" value="NZ_JBHRZI010000045.1"/>
</dbReference>
<keyword evidence="1" id="KW-0732">Signal</keyword>
<dbReference type="EMBL" id="JBHRZI010000045">
    <property type="protein sequence ID" value="MFC3898004.1"/>
    <property type="molecule type" value="Genomic_DNA"/>
</dbReference>
<comment type="caution">
    <text evidence="2">The sequence shown here is derived from an EMBL/GenBank/DDBJ whole genome shotgun (WGS) entry which is preliminary data.</text>
</comment>
<dbReference type="InterPro" id="IPR045935">
    <property type="entry name" value="DUF6355"/>
</dbReference>